<dbReference type="InterPro" id="IPR012312">
    <property type="entry name" value="Hemerythrin-like"/>
</dbReference>
<dbReference type="EMBL" id="JAGEPF010000007">
    <property type="protein sequence ID" value="MBO2458360.1"/>
    <property type="molecule type" value="Genomic_DNA"/>
</dbReference>
<feature type="domain" description="Hemerythrin-like" evidence="1">
    <location>
        <begin position="4"/>
        <end position="132"/>
    </location>
</feature>
<dbReference type="Pfam" id="PF01814">
    <property type="entry name" value="Hemerythrin"/>
    <property type="match status" value="1"/>
</dbReference>
<comment type="caution">
    <text evidence="2">The sequence shown here is derived from an EMBL/GenBank/DDBJ whole genome shotgun (WGS) entry which is preliminary data.</text>
</comment>
<dbReference type="Gene3D" id="1.20.120.520">
    <property type="entry name" value="nmb1532 protein domain like"/>
    <property type="match status" value="1"/>
</dbReference>
<keyword evidence="3" id="KW-1185">Reference proteome</keyword>
<evidence type="ECO:0000259" key="1">
    <source>
        <dbReference type="Pfam" id="PF01814"/>
    </source>
</evidence>
<organism evidence="2 3">
    <name type="scientific">Actinomadura violacea</name>
    <dbReference type="NCBI Taxonomy" id="2819934"/>
    <lineage>
        <taxon>Bacteria</taxon>
        <taxon>Bacillati</taxon>
        <taxon>Actinomycetota</taxon>
        <taxon>Actinomycetes</taxon>
        <taxon>Streptosporangiales</taxon>
        <taxon>Thermomonosporaceae</taxon>
        <taxon>Actinomadura</taxon>
    </lineage>
</organism>
<evidence type="ECO:0000313" key="2">
    <source>
        <dbReference type="EMBL" id="MBO2458360.1"/>
    </source>
</evidence>
<accession>A0ABS3RNM8</accession>
<sequence>MTAMYVMHDALRRELEQLAKATARHDDDPRTVLRTAVGWELFKKSLHVHHTAEDDALWPALRETLAERPDDLALLEAMEAEHTAVEEVIAAIDAALADPDAVRDRLGDLVDSLATGLNGHLRHEEDQTLPLIQAVATPQQWAHFGQVHGQRIGPDAPRLIPWLLDGAGEQSVAVMLAPLPEPARAAYAAQWQPTYAALDRWGTGA</sequence>
<name>A0ABS3RNM8_9ACTN</name>
<reference evidence="2 3" key="1">
    <citation type="submission" date="2021-03" db="EMBL/GenBank/DDBJ databases">
        <title>Actinomadura violae sp. nov., isolated from lichen in Thailand.</title>
        <authorList>
            <person name="Kanchanasin P."/>
            <person name="Saeng-In P."/>
            <person name="Phongsopitanun W."/>
            <person name="Yuki M."/>
            <person name="Kudo T."/>
            <person name="Ohkuma M."/>
            <person name="Tanasupawat S."/>
        </authorList>
    </citation>
    <scope>NUCLEOTIDE SEQUENCE [LARGE SCALE GENOMIC DNA]</scope>
    <source>
        <strain evidence="2 3">LCR2-06</strain>
    </source>
</reference>
<protein>
    <submittedName>
        <fullName evidence="2">Hemerythrin domain-containing protein</fullName>
    </submittedName>
</protein>
<proteinExistence type="predicted"/>
<gene>
    <name evidence="2" type="ORF">J4709_12365</name>
</gene>
<dbReference type="Proteomes" id="UP000680206">
    <property type="component" value="Unassembled WGS sequence"/>
</dbReference>
<dbReference type="CDD" id="cd12108">
    <property type="entry name" value="Hr-like"/>
    <property type="match status" value="1"/>
</dbReference>
<evidence type="ECO:0000313" key="3">
    <source>
        <dbReference type="Proteomes" id="UP000680206"/>
    </source>
</evidence>